<keyword evidence="2" id="KW-1185">Reference proteome</keyword>
<reference evidence="1 2" key="1">
    <citation type="submission" date="2020-08" db="EMBL/GenBank/DDBJ databases">
        <title>Genomic Encyclopedia of Type Strains, Phase IV (KMG-IV): sequencing the most valuable type-strain genomes for metagenomic binning, comparative biology and taxonomic classification.</title>
        <authorList>
            <person name="Goeker M."/>
        </authorList>
    </citation>
    <scope>NUCLEOTIDE SEQUENCE [LARGE SCALE GENOMIC DNA]</scope>
    <source>
        <strain evidence="1 2">DSM 23240</strain>
    </source>
</reference>
<organism evidence="1 2">
    <name type="scientific">Glaciimonas immobilis</name>
    <dbReference type="NCBI Taxonomy" id="728004"/>
    <lineage>
        <taxon>Bacteria</taxon>
        <taxon>Pseudomonadati</taxon>
        <taxon>Pseudomonadota</taxon>
        <taxon>Betaproteobacteria</taxon>
        <taxon>Burkholderiales</taxon>
        <taxon>Oxalobacteraceae</taxon>
        <taxon>Glaciimonas</taxon>
    </lineage>
</organism>
<comment type="caution">
    <text evidence="1">The sequence shown here is derived from an EMBL/GenBank/DDBJ whole genome shotgun (WGS) entry which is preliminary data.</text>
</comment>
<evidence type="ECO:0000313" key="2">
    <source>
        <dbReference type="Proteomes" id="UP000571084"/>
    </source>
</evidence>
<protein>
    <submittedName>
        <fullName evidence="1">Uncharacterized protein</fullName>
    </submittedName>
</protein>
<sequence>MLWLLLENADIFSCLVEELLLRIDSRIPEARGSKIGGSFHSLELRAMPVPFRVGENQ</sequence>
<dbReference type="EMBL" id="JACHHQ010000001">
    <property type="protein sequence ID" value="MBB5199065.1"/>
    <property type="molecule type" value="Genomic_DNA"/>
</dbReference>
<proteinExistence type="predicted"/>
<accession>A0A840RN04</accession>
<name>A0A840RN04_9BURK</name>
<dbReference type="Proteomes" id="UP000571084">
    <property type="component" value="Unassembled WGS sequence"/>
</dbReference>
<evidence type="ECO:0000313" key="1">
    <source>
        <dbReference type="EMBL" id="MBB5199065.1"/>
    </source>
</evidence>
<dbReference type="AlphaFoldDB" id="A0A840RN04"/>
<gene>
    <name evidence="1" type="ORF">HNR39_000875</name>
</gene>